<comment type="caution">
    <text evidence="3">The sequence shown here is derived from an EMBL/GenBank/DDBJ whole genome shotgun (WGS) entry which is preliminary data.</text>
</comment>
<feature type="domain" description="HMA" evidence="2">
    <location>
        <begin position="3"/>
        <end position="66"/>
    </location>
</feature>
<name>A0AA39VAL9_ACESA</name>
<dbReference type="InterPro" id="IPR006121">
    <property type="entry name" value="HMA_dom"/>
</dbReference>
<organism evidence="3 4">
    <name type="scientific">Acer saccharum</name>
    <name type="common">Sugar maple</name>
    <dbReference type="NCBI Taxonomy" id="4024"/>
    <lineage>
        <taxon>Eukaryota</taxon>
        <taxon>Viridiplantae</taxon>
        <taxon>Streptophyta</taxon>
        <taxon>Embryophyta</taxon>
        <taxon>Tracheophyta</taxon>
        <taxon>Spermatophyta</taxon>
        <taxon>Magnoliopsida</taxon>
        <taxon>eudicotyledons</taxon>
        <taxon>Gunneridae</taxon>
        <taxon>Pentapetalae</taxon>
        <taxon>rosids</taxon>
        <taxon>malvids</taxon>
        <taxon>Sapindales</taxon>
        <taxon>Sapindaceae</taxon>
        <taxon>Hippocastanoideae</taxon>
        <taxon>Acereae</taxon>
        <taxon>Acer</taxon>
    </lineage>
</organism>
<evidence type="ECO:0000313" key="3">
    <source>
        <dbReference type="EMBL" id="KAK0570793.1"/>
    </source>
</evidence>
<evidence type="ECO:0000313" key="4">
    <source>
        <dbReference type="Proteomes" id="UP001168877"/>
    </source>
</evidence>
<protein>
    <recommendedName>
        <fullName evidence="2">HMA domain-containing protein</fullName>
    </recommendedName>
</protein>
<dbReference type="CDD" id="cd00371">
    <property type="entry name" value="HMA"/>
    <property type="match status" value="1"/>
</dbReference>
<dbReference type="SUPFAM" id="SSF55008">
    <property type="entry name" value="HMA, heavy metal-associated domain"/>
    <property type="match status" value="1"/>
</dbReference>
<proteinExistence type="predicted"/>
<dbReference type="PANTHER" id="PTHR22814">
    <property type="entry name" value="COPPER TRANSPORT PROTEIN ATOX1-RELATED"/>
    <property type="match status" value="1"/>
</dbReference>
<gene>
    <name evidence="3" type="ORF">LWI29_006648</name>
</gene>
<dbReference type="Pfam" id="PF00403">
    <property type="entry name" value="HMA"/>
    <property type="match status" value="1"/>
</dbReference>
<dbReference type="EMBL" id="JAUESC010000388">
    <property type="protein sequence ID" value="KAK0570793.1"/>
    <property type="molecule type" value="Genomic_DNA"/>
</dbReference>
<dbReference type="Gene3D" id="3.30.70.100">
    <property type="match status" value="1"/>
</dbReference>
<dbReference type="InterPro" id="IPR036163">
    <property type="entry name" value="HMA_dom_sf"/>
</dbReference>
<accession>A0AA39VAL9</accession>
<keyword evidence="1" id="KW-0479">Metal-binding</keyword>
<dbReference type="AlphaFoldDB" id="A0AA39VAL9"/>
<evidence type="ECO:0000259" key="2">
    <source>
        <dbReference type="PROSITE" id="PS50846"/>
    </source>
</evidence>
<reference evidence="3" key="2">
    <citation type="submission" date="2023-06" db="EMBL/GenBank/DDBJ databases">
        <authorList>
            <person name="Swenson N.G."/>
            <person name="Wegrzyn J.L."/>
            <person name="Mcevoy S.L."/>
        </authorList>
    </citation>
    <scope>NUCLEOTIDE SEQUENCE</scope>
    <source>
        <strain evidence="3">NS2018</strain>
        <tissue evidence="3">Leaf</tissue>
    </source>
</reference>
<evidence type="ECO:0000256" key="1">
    <source>
        <dbReference type="ARBA" id="ARBA00022723"/>
    </source>
</evidence>
<dbReference type="Proteomes" id="UP001168877">
    <property type="component" value="Unassembled WGS sequence"/>
</dbReference>
<sequence>MEMEVVELKVGLHCKRCEKTVRQALTQITGVKCVETDLASNKVRVLGYINRKVVVKAIQKTGRKAEVLSSSWKRDELHSPRLPRGFRCIIPRCGYSTSKRNVSVAFTTTV</sequence>
<dbReference type="GO" id="GO:0046872">
    <property type="term" value="F:metal ion binding"/>
    <property type="evidence" value="ECO:0007669"/>
    <property type="project" value="UniProtKB-KW"/>
</dbReference>
<dbReference type="PROSITE" id="PS50846">
    <property type="entry name" value="HMA_2"/>
    <property type="match status" value="1"/>
</dbReference>
<reference evidence="3" key="1">
    <citation type="journal article" date="2022" name="Plant J.">
        <title>Strategies of tolerance reflected in two North American maple genomes.</title>
        <authorList>
            <person name="McEvoy S.L."/>
            <person name="Sezen U.U."/>
            <person name="Trouern-Trend A."/>
            <person name="McMahon S.M."/>
            <person name="Schaberg P.G."/>
            <person name="Yang J."/>
            <person name="Wegrzyn J.L."/>
            <person name="Swenson N.G."/>
        </authorList>
    </citation>
    <scope>NUCLEOTIDE SEQUENCE</scope>
    <source>
        <strain evidence="3">NS2018</strain>
    </source>
</reference>
<keyword evidence="4" id="KW-1185">Reference proteome</keyword>
<dbReference type="PANTHER" id="PTHR22814:SF290">
    <property type="entry name" value="HMA DOMAIN-CONTAINING PROTEIN"/>
    <property type="match status" value="1"/>
</dbReference>